<feature type="region of interest" description="Disordered" evidence="1">
    <location>
        <begin position="1"/>
        <end position="26"/>
    </location>
</feature>
<dbReference type="OrthoDB" id="362353at2"/>
<name>A0A5C1QI14_9SPIO</name>
<dbReference type="InterPro" id="IPR005186">
    <property type="entry name" value="FlaG"/>
</dbReference>
<dbReference type="AlphaFoldDB" id="A0A5C1QI14"/>
<keyword evidence="2" id="KW-0969">Cilium</keyword>
<dbReference type="Proteomes" id="UP000324209">
    <property type="component" value="Chromosome"/>
</dbReference>
<organism evidence="2 3">
    <name type="scientific">Oceanispirochaeta crateris</name>
    <dbReference type="NCBI Taxonomy" id="2518645"/>
    <lineage>
        <taxon>Bacteria</taxon>
        <taxon>Pseudomonadati</taxon>
        <taxon>Spirochaetota</taxon>
        <taxon>Spirochaetia</taxon>
        <taxon>Spirochaetales</taxon>
        <taxon>Spirochaetaceae</taxon>
        <taxon>Oceanispirochaeta</taxon>
    </lineage>
</organism>
<dbReference type="Pfam" id="PF03646">
    <property type="entry name" value="FlaG"/>
    <property type="match status" value="1"/>
</dbReference>
<reference evidence="2 3" key="1">
    <citation type="submission" date="2019-02" db="EMBL/GenBank/DDBJ databases">
        <title>Complete Genome Sequence and Methylome Analysis of free living Spirochaetas.</title>
        <authorList>
            <person name="Fomenkov A."/>
            <person name="Dubinina G."/>
            <person name="Leshcheva N."/>
            <person name="Mikheeva N."/>
            <person name="Grabovich M."/>
            <person name="Vincze T."/>
            <person name="Roberts R.J."/>
        </authorList>
    </citation>
    <scope>NUCLEOTIDE SEQUENCE [LARGE SCALE GENOMIC DNA]</scope>
    <source>
        <strain evidence="2 3">K2</strain>
    </source>
</reference>
<protein>
    <submittedName>
        <fullName evidence="2">Flagellar protein FlaG</fullName>
    </submittedName>
</protein>
<keyword evidence="2" id="KW-0282">Flagellum</keyword>
<dbReference type="RefSeq" id="WP_149485293.1">
    <property type="nucleotide sequence ID" value="NZ_CP036150.1"/>
</dbReference>
<evidence type="ECO:0000313" key="2">
    <source>
        <dbReference type="EMBL" id="QEN07211.1"/>
    </source>
</evidence>
<gene>
    <name evidence="2" type="ORF">EXM22_04105</name>
</gene>
<evidence type="ECO:0000256" key="1">
    <source>
        <dbReference type="SAM" id="MobiDB-lite"/>
    </source>
</evidence>
<keyword evidence="3" id="KW-1185">Reference proteome</keyword>
<dbReference type="EMBL" id="CP036150">
    <property type="protein sequence ID" value="QEN07211.1"/>
    <property type="molecule type" value="Genomic_DNA"/>
</dbReference>
<dbReference type="Gene3D" id="3.30.160.170">
    <property type="entry name" value="FlaG-like"/>
    <property type="match status" value="1"/>
</dbReference>
<dbReference type="KEGG" id="ock:EXM22_04105"/>
<dbReference type="PANTHER" id="PTHR37166">
    <property type="entry name" value="PROTEIN FLAG"/>
    <property type="match status" value="1"/>
</dbReference>
<feature type="compositionally biased region" description="Polar residues" evidence="1">
    <location>
        <begin position="1"/>
        <end position="20"/>
    </location>
</feature>
<sequence>MNVGKISSSGPVQISTQQNAERSKQQVELQKQKVKLTVPDIKETRTILNEITNNTRFSYSINEKIDSFVVKIIDRSTDKVVKEIPSRELQTLHENLREAIGIFIDKMV</sequence>
<dbReference type="SUPFAM" id="SSF160214">
    <property type="entry name" value="FlaG-like"/>
    <property type="match status" value="1"/>
</dbReference>
<dbReference type="PANTHER" id="PTHR37166:SF1">
    <property type="entry name" value="PROTEIN FLAG"/>
    <property type="match status" value="1"/>
</dbReference>
<keyword evidence="2" id="KW-0966">Cell projection</keyword>
<accession>A0A5C1QI14</accession>
<evidence type="ECO:0000313" key="3">
    <source>
        <dbReference type="Proteomes" id="UP000324209"/>
    </source>
</evidence>
<dbReference type="InterPro" id="IPR035924">
    <property type="entry name" value="FlaG-like_sf"/>
</dbReference>
<proteinExistence type="predicted"/>